<proteinExistence type="predicted"/>
<dbReference type="PROSITE" id="PS50103">
    <property type="entry name" value="ZF_C3H1"/>
    <property type="match status" value="2"/>
</dbReference>
<keyword evidence="1" id="KW-0862">Zinc</keyword>
<dbReference type="PANTHER" id="PTHR46156">
    <property type="entry name" value="CCCH ZINGC FINGER"/>
    <property type="match status" value="1"/>
</dbReference>
<keyword evidence="1" id="KW-0863">Zinc-finger</keyword>
<dbReference type="PANTHER" id="PTHR46156:SF1">
    <property type="entry name" value="ZINC FINGER CCCH DOMAIN-CONTAINING PROTEIN 3"/>
    <property type="match status" value="1"/>
</dbReference>
<dbReference type="Proteomes" id="UP001162164">
    <property type="component" value="Unassembled WGS sequence"/>
</dbReference>
<organism evidence="3 4">
    <name type="scientific">Molorchus minor</name>
    <dbReference type="NCBI Taxonomy" id="1323400"/>
    <lineage>
        <taxon>Eukaryota</taxon>
        <taxon>Metazoa</taxon>
        <taxon>Ecdysozoa</taxon>
        <taxon>Arthropoda</taxon>
        <taxon>Hexapoda</taxon>
        <taxon>Insecta</taxon>
        <taxon>Pterygota</taxon>
        <taxon>Neoptera</taxon>
        <taxon>Endopterygota</taxon>
        <taxon>Coleoptera</taxon>
        <taxon>Polyphaga</taxon>
        <taxon>Cucujiformia</taxon>
        <taxon>Chrysomeloidea</taxon>
        <taxon>Cerambycidae</taxon>
        <taxon>Lamiinae</taxon>
        <taxon>Monochamini</taxon>
        <taxon>Molorchus</taxon>
    </lineage>
</organism>
<dbReference type="InterPro" id="IPR000571">
    <property type="entry name" value="Znf_CCCH"/>
</dbReference>
<feature type="zinc finger region" description="C3H1-type" evidence="1">
    <location>
        <begin position="407"/>
        <end position="433"/>
    </location>
</feature>
<protein>
    <recommendedName>
        <fullName evidence="2">C3H1-type domain-containing protein</fullName>
    </recommendedName>
</protein>
<dbReference type="EMBL" id="JAPWTJ010001034">
    <property type="protein sequence ID" value="KAJ8974217.1"/>
    <property type="molecule type" value="Genomic_DNA"/>
</dbReference>
<dbReference type="SMART" id="SM00356">
    <property type="entry name" value="ZnF_C3H1"/>
    <property type="match status" value="4"/>
</dbReference>
<keyword evidence="4" id="KW-1185">Reference proteome</keyword>
<feature type="domain" description="C3H1-type" evidence="2">
    <location>
        <begin position="407"/>
        <end position="433"/>
    </location>
</feature>
<gene>
    <name evidence="3" type="ORF">NQ317_018140</name>
</gene>
<evidence type="ECO:0000313" key="3">
    <source>
        <dbReference type="EMBL" id="KAJ8974217.1"/>
    </source>
</evidence>
<sequence>MYNYGPPLDNMDTASSYSYSHQDVTMPISSSTNKYVYIKQSFIHTSQIEPKTTNSKVLVNPHFNKKVFVNPNFTVKSAATSTAKIHVNPNIKKINFNEDDTKIQRIHVNPNVLKNLPFAVNPNQLQMFTEDIKTSTFIKRDDAVTKKISVTPVNSITSGSKFRKRRSSIRSKFKIVKSSIFDLPLVKTTSPKPRNSFRSKYKIVKSTSSIQNCSHVNPTAFNKFKLDNRRKDKEIISPQKNKKYVYVNRFLSISDIARNNLLKGNGKYKKSNLVNISGIFYKKTPHCLQKASTLCSKTDVLRKQLDNSVSKSKFKFIRKTPATVNQGQRILRQPKLRSPKVRNNVLLTKLRKCNIPCPYYRKFGRCRGKDNGKCYRKHNPDQIALCTKFLQGACVDEKCLLSHNVSPEKMPTCKFYLEGSCAKDNCPYLHVRINPKADICKDFLEGFCKRAFECDKRHQFLCPDYEKNGNCLKQRCPYPHGRMVRKYSVFIKTQFAKKSSACKKEIGSSCKNKQNSELIGKEIFKAKSEPTQTKQNLEVNVNNRYYKDQKVIIEDKRQEDKQIQQNCNNIRCDQETGLRSRPKLGMLPSFIALEDEK</sequence>
<reference evidence="3" key="1">
    <citation type="journal article" date="2023" name="Insect Mol. Biol.">
        <title>Genome sequencing provides insights into the evolution of gene families encoding plant cell wall-degrading enzymes in longhorned beetles.</title>
        <authorList>
            <person name="Shin N.R."/>
            <person name="Okamura Y."/>
            <person name="Kirsch R."/>
            <person name="Pauchet Y."/>
        </authorList>
    </citation>
    <scope>NUCLEOTIDE SEQUENCE</scope>
    <source>
        <strain evidence="3">MMC_N1</strain>
    </source>
</reference>
<keyword evidence="1" id="KW-0479">Metal-binding</keyword>
<feature type="domain" description="C3H1-type" evidence="2">
    <location>
        <begin position="434"/>
        <end position="461"/>
    </location>
</feature>
<comment type="caution">
    <text evidence="3">The sequence shown here is derived from an EMBL/GenBank/DDBJ whole genome shotgun (WGS) entry which is preliminary data.</text>
</comment>
<accession>A0ABQ9J8F9</accession>
<feature type="zinc finger region" description="C3H1-type" evidence="1">
    <location>
        <begin position="434"/>
        <end position="461"/>
    </location>
</feature>
<dbReference type="Gene3D" id="4.10.1000.10">
    <property type="entry name" value="Zinc finger, CCCH-type"/>
    <property type="match status" value="2"/>
</dbReference>
<evidence type="ECO:0000313" key="4">
    <source>
        <dbReference type="Proteomes" id="UP001162164"/>
    </source>
</evidence>
<evidence type="ECO:0000256" key="1">
    <source>
        <dbReference type="PROSITE-ProRule" id="PRU00723"/>
    </source>
</evidence>
<name>A0ABQ9J8F9_9CUCU</name>
<evidence type="ECO:0000259" key="2">
    <source>
        <dbReference type="PROSITE" id="PS50103"/>
    </source>
</evidence>